<keyword evidence="2 8" id="KW-0489">Methyltransferase</keyword>
<dbReference type="PROSITE" id="PS00092">
    <property type="entry name" value="N6_MTASE"/>
    <property type="match status" value="1"/>
</dbReference>
<keyword evidence="9" id="KW-1185">Reference proteome</keyword>
<evidence type="ECO:0000256" key="5">
    <source>
        <dbReference type="ARBA" id="ARBA00047942"/>
    </source>
</evidence>
<dbReference type="PRINTS" id="PR00507">
    <property type="entry name" value="N12N6MTFRASE"/>
</dbReference>
<dbReference type="Gene3D" id="3.30.950.30">
    <property type="entry name" value="Schlafen, AAA domain"/>
    <property type="match status" value="1"/>
</dbReference>
<keyword evidence="4" id="KW-0949">S-adenosyl-L-methionine</keyword>
<organism evidence="8 9">
    <name type="scientific">Mucilaginibacter lutimaris</name>
    <dbReference type="NCBI Taxonomy" id="931629"/>
    <lineage>
        <taxon>Bacteria</taxon>
        <taxon>Pseudomonadati</taxon>
        <taxon>Bacteroidota</taxon>
        <taxon>Sphingobacteriia</taxon>
        <taxon>Sphingobacteriales</taxon>
        <taxon>Sphingobacteriaceae</taxon>
        <taxon>Mucilaginibacter</taxon>
    </lineage>
</organism>
<keyword evidence="3" id="KW-0808">Transferase</keyword>
<feature type="domain" description="Type II methyltransferase M.TaqI-like" evidence="7">
    <location>
        <begin position="502"/>
        <end position="799"/>
    </location>
</feature>
<dbReference type="Pfam" id="PF04326">
    <property type="entry name" value="SLFN_AlbA_2"/>
    <property type="match status" value="1"/>
</dbReference>
<comment type="caution">
    <text evidence="8">The sequence shown here is derived from an EMBL/GenBank/DDBJ whole genome shotgun (WGS) entry which is preliminary data.</text>
</comment>
<dbReference type="InterPro" id="IPR007421">
    <property type="entry name" value="Schlafen_AlbA_2_dom"/>
</dbReference>
<feature type="domain" description="Schlafen AlbA-2" evidence="6">
    <location>
        <begin position="1252"/>
        <end position="1391"/>
    </location>
</feature>
<reference evidence="9" key="1">
    <citation type="journal article" date="2019" name="Int. J. Syst. Evol. Microbiol.">
        <title>The Global Catalogue of Microorganisms (GCM) 10K type strain sequencing project: providing services to taxonomists for standard genome sequencing and annotation.</title>
        <authorList>
            <consortium name="The Broad Institute Genomics Platform"/>
            <consortium name="The Broad Institute Genome Sequencing Center for Infectious Disease"/>
            <person name="Wu L."/>
            <person name="Ma J."/>
        </authorList>
    </citation>
    <scope>NUCLEOTIDE SEQUENCE [LARGE SCALE GENOMIC DNA]</scope>
    <source>
        <strain evidence="9">CCUG 60742</strain>
    </source>
</reference>
<evidence type="ECO:0000256" key="2">
    <source>
        <dbReference type="ARBA" id="ARBA00022603"/>
    </source>
</evidence>
<dbReference type="EC" id="2.1.1.72" evidence="1"/>
<sequence length="1405" mass="162122">MNIHFLEDVFKADYDNNTWKQVLYKIFPNIQVYATPIELELTESRSEDARRIINYADVTLADGRNILFYEAELQDGKFVTRNRVGLRNLVHHTLIPGLADGAIVTYYNRNASDWRLSLISKNAYWDDDGKMVKEETHPKRYTFVLGKNESIKTAIQRIQPLITKVENDGSVNIDDLLKAFSVQKISKEFFDEYKANYRAFAEFIGTRSKVRAYFVPDRDDLTKDAQEKETERNISNFAKKLLGRIVFLYFLQKKGWLGVPKEMDWGNGERDFVSKLFDQAKDKNNFYENTLAPLFFETLNKKRADNIFSLTGTKVPFLNGGLFDRSGHEPVNIKFDKGLFENLFSFFNGYNFTIDENSPDDLDIGIDPEMLGLIFENLLEENRKRTGAFYTPKEVVHYMCKESISLYLQKKLLTKLSNGELIEMESFIKKPDGSTPALIKKYADDIQDHLQRLKVCDPAIGSGAFALGILFEILRIRKEIFPHLTKQKNFNYRLEKLNIMRNNIYGVDIDGGAVDIARLRFWLSLIVDEEEPSPLPNLDYKIMQGDSMMESFEAVDLSKVKSTPKNVKVFEPERDLFGNIKDAQLTINSIPFDTEALEEKVRDFFKIEDTDEKRAKHKEIDDEVIKHIEISIAAYEEDLKENKLTFAKALEKDLSAASSEAMKEKIRAKSPKSKIIADYDKKLADVDRIWKRLVKITEQNERPYFLWHLFFKDVFDKGGFDIVIGNPPYGVTFTEQLKNRFGLGSKDSYGIFMAHALTHLAKTDAVCAFIVSDTWLTITSHLQLRQQVLQKQLHKIIRLPGDTFGATVNTCIYIQSNKPVESKNEIIAAELTNLSPQKRLPEFRDTLFNLEKYVGIYTPDFAVYNYQQQLIKSNRNQPVFVASPKLFALMNNTTCLTRTENEDDTIGPLLRQIPMNGKIIELVRFGDIADVKVGLQTGDNPYYILQRPEVRGNYKDINLFGQYLLTNSDLDKIRDNENVRLKIIESGIHQSNDEENFDHDRWFDGRYVVPYDKGGESDTDTGWLPNYYVPTNYFIDWSSRAVARLKKLTSSERNKLKGINNGNDRPASRFQNKEYYFRAGICFSRTGAYCPTFRLNSVSVFDTEGSTIFFLKEQHVKIYIGTLCSKLTKYLLKNYIGHTVHTQVEELKETPVNYNELDLKWIDGIIEKQKSNPRYDYQSHEQKEIDALVYEAYGLNKADINEVETWYARRYPKLAAYADIISLDEELAQVKEEILEEDLHTQRVKALIALGENKRTEYKSTLRYDVRQKAVLPHIEHSVLKTIAAFLNSEGGTLLIGVDDDGNILGLDNDYSTFGKTKNHQDEWVKHFDNITGHAFSDALMANINLEFAHMDEGVVAIVDVKASSNYVYMKSKADNRKQFYIRRNGSTVELRDEEILSYVKQKWG</sequence>
<evidence type="ECO:0000313" key="9">
    <source>
        <dbReference type="Proteomes" id="UP001597073"/>
    </source>
</evidence>
<dbReference type="Gene3D" id="3.40.50.150">
    <property type="entry name" value="Vaccinia Virus protein VP39"/>
    <property type="match status" value="2"/>
</dbReference>
<evidence type="ECO:0000259" key="6">
    <source>
        <dbReference type="Pfam" id="PF04326"/>
    </source>
</evidence>
<dbReference type="Proteomes" id="UP001597073">
    <property type="component" value="Unassembled WGS sequence"/>
</dbReference>
<dbReference type="InterPro" id="IPR011639">
    <property type="entry name" value="MethylTrfase_TaqI-like_dom"/>
</dbReference>
<evidence type="ECO:0000259" key="7">
    <source>
        <dbReference type="Pfam" id="PF07669"/>
    </source>
</evidence>
<dbReference type="PANTHER" id="PTHR33841:SF1">
    <property type="entry name" value="DNA METHYLTRANSFERASE A"/>
    <property type="match status" value="1"/>
</dbReference>
<dbReference type="InterPro" id="IPR050953">
    <property type="entry name" value="N4_N6_ade-DNA_methylase"/>
</dbReference>
<dbReference type="GO" id="GO:0008168">
    <property type="term" value="F:methyltransferase activity"/>
    <property type="evidence" value="ECO:0007669"/>
    <property type="project" value="UniProtKB-KW"/>
</dbReference>
<accession>A0ABW2ZKB6</accession>
<dbReference type="EMBL" id="JBHTIA010000012">
    <property type="protein sequence ID" value="MFD0766705.1"/>
    <property type="molecule type" value="Genomic_DNA"/>
</dbReference>
<dbReference type="RefSeq" id="WP_377144861.1">
    <property type="nucleotide sequence ID" value="NZ_JBHTIA010000012.1"/>
</dbReference>
<comment type="catalytic activity">
    <reaction evidence="5">
        <text>a 2'-deoxyadenosine in DNA + S-adenosyl-L-methionine = an N(6)-methyl-2'-deoxyadenosine in DNA + S-adenosyl-L-homocysteine + H(+)</text>
        <dbReference type="Rhea" id="RHEA:15197"/>
        <dbReference type="Rhea" id="RHEA-COMP:12418"/>
        <dbReference type="Rhea" id="RHEA-COMP:12419"/>
        <dbReference type="ChEBI" id="CHEBI:15378"/>
        <dbReference type="ChEBI" id="CHEBI:57856"/>
        <dbReference type="ChEBI" id="CHEBI:59789"/>
        <dbReference type="ChEBI" id="CHEBI:90615"/>
        <dbReference type="ChEBI" id="CHEBI:90616"/>
        <dbReference type="EC" id="2.1.1.72"/>
    </reaction>
</comment>
<dbReference type="InterPro" id="IPR029063">
    <property type="entry name" value="SAM-dependent_MTases_sf"/>
</dbReference>
<evidence type="ECO:0000256" key="3">
    <source>
        <dbReference type="ARBA" id="ARBA00022679"/>
    </source>
</evidence>
<dbReference type="PANTHER" id="PTHR33841">
    <property type="entry name" value="DNA METHYLTRANSFERASE YEEA-RELATED"/>
    <property type="match status" value="1"/>
</dbReference>
<proteinExistence type="predicted"/>
<dbReference type="Pfam" id="PF07669">
    <property type="entry name" value="Eco57I"/>
    <property type="match status" value="1"/>
</dbReference>
<evidence type="ECO:0000256" key="1">
    <source>
        <dbReference type="ARBA" id="ARBA00011900"/>
    </source>
</evidence>
<dbReference type="SUPFAM" id="SSF53335">
    <property type="entry name" value="S-adenosyl-L-methionine-dependent methyltransferases"/>
    <property type="match status" value="1"/>
</dbReference>
<evidence type="ECO:0000313" key="8">
    <source>
        <dbReference type="EMBL" id="MFD0766705.1"/>
    </source>
</evidence>
<protein>
    <recommendedName>
        <fullName evidence="1">site-specific DNA-methyltransferase (adenine-specific)</fullName>
        <ecNumber evidence="1">2.1.1.72</ecNumber>
    </recommendedName>
</protein>
<name>A0ABW2ZKB6_9SPHI</name>
<gene>
    <name evidence="8" type="ORF">ACFQZI_17720</name>
</gene>
<dbReference type="InterPro" id="IPR002052">
    <property type="entry name" value="DNA_methylase_N6_adenine_CS"/>
</dbReference>
<dbReference type="InterPro" id="IPR038461">
    <property type="entry name" value="Schlafen_AlbA_2_dom_sf"/>
</dbReference>
<evidence type="ECO:0000256" key="4">
    <source>
        <dbReference type="ARBA" id="ARBA00022691"/>
    </source>
</evidence>
<dbReference type="GO" id="GO:0032259">
    <property type="term" value="P:methylation"/>
    <property type="evidence" value="ECO:0007669"/>
    <property type="project" value="UniProtKB-KW"/>
</dbReference>